<dbReference type="Proteomes" id="UP001172778">
    <property type="component" value="Unassembled WGS sequence"/>
</dbReference>
<reference evidence="2" key="1">
    <citation type="submission" date="2023-03" db="EMBL/GenBank/DDBJ databases">
        <title>Chitinimonas shenzhenensis gen. nov., sp. nov., a novel member of family Burkholderiaceae isolated from activated sludge collected in Shen Zhen, China.</title>
        <authorList>
            <person name="Wang X."/>
        </authorList>
    </citation>
    <scope>NUCLEOTIDE SEQUENCE</scope>
    <source>
        <strain evidence="2">DQS-5</strain>
    </source>
</reference>
<organism evidence="2 3">
    <name type="scientific">Parachitinimonas caeni</name>
    <dbReference type="NCBI Taxonomy" id="3031301"/>
    <lineage>
        <taxon>Bacteria</taxon>
        <taxon>Pseudomonadati</taxon>
        <taxon>Pseudomonadota</taxon>
        <taxon>Betaproteobacteria</taxon>
        <taxon>Neisseriales</taxon>
        <taxon>Chitinibacteraceae</taxon>
        <taxon>Parachitinimonas</taxon>
    </lineage>
</organism>
<gene>
    <name evidence="2" type="ORF">PZA18_13820</name>
</gene>
<evidence type="ECO:0000256" key="1">
    <source>
        <dbReference type="SAM" id="MobiDB-lite"/>
    </source>
</evidence>
<sequence length="365" mass="38723">MKVGSSVDSQMAPGSAGQANFLTQNWMRELERAHLALFAQMLDAGKADAATPRQDTRDGTPQYAEERRHRDASSEPAIVDKALTGHPVTAVEDMQTRSTLQTGEAPLSKSVIDTIGPATNTPQYSGRDGLTNRVAASPAGLLAEPESDMASSIGASTALTAGNDSMAPAFVPSDVGTGEVEIPFVWAQASTSAPPMMSSSSVASLAAARVASIEGMAYGSGLPHMVSVQRYAEPTGFGALTFSAEQVIKDETGSSEEADLSSYARRSQLTEEWDKRVIHVMQKEGEAKVTIRDSTLDVLAQQRILLQMASQFANDGLRLHSLTLNGREMRNVDSDAAPEQGREEKAKSGASSGLLGSDLKLGRYF</sequence>
<evidence type="ECO:0008006" key="4">
    <source>
        <dbReference type="Google" id="ProtNLM"/>
    </source>
</evidence>
<comment type="caution">
    <text evidence="2">The sequence shown here is derived from an EMBL/GenBank/DDBJ whole genome shotgun (WGS) entry which is preliminary data.</text>
</comment>
<feature type="region of interest" description="Disordered" evidence="1">
    <location>
        <begin position="330"/>
        <end position="357"/>
    </location>
</feature>
<name>A0ABT7DYI9_9NEIS</name>
<keyword evidence="3" id="KW-1185">Reference proteome</keyword>
<feature type="region of interest" description="Disordered" evidence="1">
    <location>
        <begin position="47"/>
        <end position="78"/>
    </location>
</feature>
<protein>
    <recommendedName>
        <fullName evidence="4">Flagellar hook-length control protein FliK</fullName>
    </recommendedName>
</protein>
<feature type="compositionally biased region" description="Low complexity" evidence="1">
    <location>
        <begin position="348"/>
        <end position="357"/>
    </location>
</feature>
<feature type="compositionally biased region" description="Basic and acidic residues" evidence="1">
    <location>
        <begin position="54"/>
        <end position="73"/>
    </location>
</feature>
<evidence type="ECO:0000313" key="3">
    <source>
        <dbReference type="Proteomes" id="UP001172778"/>
    </source>
</evidence>
<dbReference type="RefSeq" id="WP_284101440.1">
    <property type="nucleotide sequence ID" value="NZ_JARRAF010000015.1"/>
</dbReference>
<feature type="region of interest" description="Disordered" evidence="1">
    <location>
        <begin position="112"/>
        <end position="131"/>
    </location>
</feature>
<evidence type="ECO:0000313" key="2">
    <source>
        <dbReference type="EMBL" id="MDK2125128.1"/>
    </source>
</evidence>
<dbReference type="EMBL" id="JARRAF010000015">
    <property type="protein sequence ID" value="MDK2125128.1"/>
    <property type="molecule type" value="Genomic_DNA"/>
</dbReference>
<proteinExistence type="predicted"/>
<accession>A0ABT7DYI9</accession>